<dbReference type="InterPro" id="IPR023849">
    <property type="entry name" value="TQXA_dom"/>
</dbReference>
<feature type="transmembrane region" description="Helical" evidence="2">
    <location>
        <begin position="388"/>
        <end position="410"/>
    </location>
</feature>
<dbReference type="InterPro" id="IPR013552">
    <property type="entry name" value="Thioester_dom"/>
</dbReference>
<feature type="signal peptide" evidence="3">
    <location>
        <begin position="1"/>
        <end position="38"/>
    </location>
</feature>
<evidence type="ECO:0000259" key="4">
    <source>
        <dbReference type="Pfam" id="PF08341"/>
    </source>
</evidence>
<feature type="chain" id="PRO_5032635940" evidence="3">
    <location>
        <begin position="39"/>
        <end position="421"/>
    </location>
</feature>
<keyword evidence="3" id="KW-0732">Signal</keyword>
<keyword evidence="2" id="KW-0812">Transmembrane</keyword>
<proteinExistence type="predicted"/>
<evidence type="ECO:0000313" key="6">
    <source>
        <dbReference type="Proteomes" id="UP000589036"/>
    </source>
</evidence>
<keyword evidence="2" id="KW-1133">Transmembrane helix</keyword>
<gene>
    <name evidence="5" type="ORF">HDA32_000978</name>
</gene>
<dbReference type="Gene3D" id="1.10.150.480">
    <property type="match status" value="1"/>
</dbReference>
<dbReference type="RefSeq" id="WP_246334239.1">
    <property type="nucleotide sequence ID" value="NZ_BAAAYY010000024.1"/>
</dbReference>
<feature type="compositionally biased region" description="Pro residues" evidence="1">
    <location>
        <begin position="339"/>
        <end position="363"/>
    </location>
</feature>
<dbReference type="Proteomes" id="UP000589036">
    <property type="component" value="Unassembled WGS sequence"/>
</dbReference>
<evidence type="ECO:0000256" key="3">
    <source>
        <dbReference type="SAM" id="SignalP"/>
    </source>
</evidence>
<dbReference type="NCBIfam" id="TIGR03934">
    <property type="entry name" value="TQXA_dom"/>
    <property type="match status" value="1"/>
</dbReference>
<sequence>MIKTSPSPKGRLRALSTIGATSTAALLAFGMTAAPAMADDETYDGGAEGSYTGNVEDGYQLGFRGGGFIGTSLFELTLKDGSTLPAYCIDFETDIVPEADYAEGDWSEYPGEGEFADSEPGKVLWILQNAYPTLSADELGAAARVEDLDAHEALSATQAAIWHYSNGVRFNGQVKEYDEEKEKYVNADPQTMRDIDEAYKHLVKKATEVESNPASLTISPQEASGEAGENIGEFAVETSVDSVPLALDGPDGVKLVDAEGNEISEVGNGGTFSVQVPGDAAAGEATVSGSVTATVQLGRLFKGVHPEKPTQTLITAGEGETEASAQARATWTEGVPEESPSPSPSPSDTPSPSPSDTPAPTPSETPDDKPTPPADKPEDEGGLPVTGAALGGLVAAAVVAIGGGGAAMYLSRKRKSGNIAE</sequence>
<feature type="domain" description="Thioester" evidence="4">
    <location>
        <begin position="85"/>
        <end position="207"/>
    </location>
</feature>
<dbReference type="AlphaFoldDB" id="A0A852TPH8"/>
<keyword evidence="6" id="KW-1185">Reference proteome</keyword>
<reference evidence="5 6" key="1">
    <citation type="submission" date="2020-07" db="EMBL/GenBank/DDBJ databases">
        <title>Sequencing the genomes of 1000 actinobacteria strains.</title>
        <authorList>
            <person name="Klenk H.-P."/>
        </authorList>
    </citation>
    <scope>NUCLEOTIDE SEQUENCE [LARGE SCALE GENOMIC DNA]</scope>
    <source>
        <strain evidence="5 6">CXB654</strain>
    </source>
</reference>
<accession>A0A852TPH8</accession>
<feature type="region of interest" description="Disordered" evidence="1">
    <location>
        <begin position="313"/>
        <end position="386"/>
    </location>
</feature>
<name>A0A852TPH8_9ACTN</name>
<comment type="caution">
    <text evidence="5">The sequence shown here is derived from an EMBL/GenBank/DDBJ whole genome shotgun (WGS) entry which is preliminary data.</text>
</comment>
<evidence type="ECO:0000256" key="2">
    <source>
        <dbReference type="SAM" id="Phobius"/>
    </source>
</evidence>
<organism evidence="5 6">
    <name type="scientific">Spinactinospora alkalitolerans</name>
    <dbReference type="NCBI Taxonomy" id="687207"/>
    <lineage>
        <taxon>Bacteria</taxon>
        <taxon>Bacillati</taxon>
        <taxon>Actinomycetota</taxon>
        <taxon>Actinomycetes</taxon>
        <taxon>Streptosporangiales</taxon>
        <taxon>Nocardiopsidaceae</taxon>
        <taxon>Spinactinospora</taxon>
    </lineage>
</organism>
<evidence type="ECO:0000256" key="1">
    <source>
        <dbReference type="SAM" id="MobiDB-lite"/>
    </source>
</evidence>
<dbReference type="EMBL" id="JACCCC010000001">
    <property type="protein sequence ID" value="NYE45858.1"/>
    <property type="molecule type" value="Genomic_DNA"/>
</dbReference>
<evidence type="ECO:0000313" key="5">
    <source>
        <dbReference type="EMBL" id="NYE45858.1"/>
    </source>
</evidence>
<protein>
    <submittedName>
        <fullName evidence="5">TQXA domain-containing protein</fullName>
    </submittedName>
</protein>
<keyword evidence="2" id="KW-0472">Membrane</keyword>
<dbReference type="Pfam" id="PF08341">
    <property type="entry name" value="TED"/>
    <property type="match status" value="1"/>
</dbReference>